<dbReference type="Pfam" id="PF01171">
    <property type="entry name" value="ATP_bind_3"/>
    <property type="match status" value="1"/>
</dbReference>
<evidence type="ECO:0000259" key="9">
    <source>
        <dbReference type="SMART" id="SM00977"/>
    </source>
</evidence>
<accession>A0A9D1R4X5</accession>
<dbReference type="CDD" id="cd01992">
    <property type="entry name" value="TilS_N"/>
    <property type="match status" value="1"/>
</dbReference>
<dbReference type="InterPro" id="IPR020825">
    <property type="entry name" value="Phe-tRNA_synthase-like_B3/B4"/>
</dbReference>
<evidence type="ECO:0000256" key="2">
    <source>
        <dbReference type="ARBA" id="ARBA00022490"/>
    </source>
</evidence>
<dbReference type="Gene3D" id="3.40.50.620">
    <property type="entry name" value="HUPs"/>
    <property type="match status" value="1"/>
</dbReference>
<dbReference type="GO" id="GO:0006400">
    <property type="term" value="P:tRNA modification"/>
    <property type="evidence" value="ECO:0007669"/>
    <property type="project" value="UniProtKB-UniRule"/>
</dbReference>
<comment type="caution">
    <text evidence="10">The sequence shown here is derived from an EMBL/GenBank/DDBJ whole genome shotgun (WGS) entry which is preliminary data.</text>
</comment>
<dbReference type="InterPro" id="IPR012094">
    <property type="entry name" value="tRNA_Ile_lys_synt"/>
</dbReference>
<keyword evidence="2 8" id="KW-0963">Cytoplasm</keyword>
<dbReference type="NCBIfam" id="TIGR02433">
    <property type="entry name" value="lysidine_TilS_C"/>
    <property type="match status" value="1"/>
</dbReference>
<dbReference type="PANTHER" id="PTHR43033:SF1">
    <property type="entry name" value="TRNA(ILE)-LYSIDINE SYNTHASE-RELATED"/>
    <property type="match status" value="1"/>
</dbReference>
<keyword evidence="3 8" id="KW-0436">Ligase</keyword>
<dbReference type="HAMAP" id="MF_01161">
    <property type="entry name" value="tRNA_Ile_lys_synt"/>
    <property type="match status" value="1"/>
</dbReference>
<dbReference type="InterPro" id="IPR014729">
    <property type="entry name" value="Rossmann-like_a/b/a_fold"/>
</dbReference>
<sequence>MLKAGDRVVAGISGGADSLCLLFVLLEWAKRTPLFLAVVHVDHGLRQESGEDARYVEALCRSLEIPFYLTRADVKARAERDKCSEEEAGRSIRYEAFSQAAEDFGAGRIAVAHNSNDLSETMLFHLFRGSGLKGLCGIPPVRDEIIRPILCLERPEIEGYLKERGISWRKDATNEEDDYTRNRIRHHILPYAENEIAPGCVARMSRTARILSETEDYLEVQTKEALKRCVRAASPGAAGEEALKEGAFAVIDRNLFVKEHPAIRARMLHCLLKELWPGHKDMEYVHIQAMMTLFTQEGNRSVSLPFGMNARREYDKVILEKRAPQDRGAPSEDRGEFFPVFIGTGELGETPLRVGLGVWGEAELTLLLAEKHREVPQRECTKWFDYDKINKPLVFRTRQKGDYLTLSDGRGGQMHKSLKDYMITEKIPKDKRERILVLAQEHHVLWLAGWRISEYYKINGNTKRILQVQLRRDCGGSETEEGYGREH</sequence>
<evidence type="ECO:0000313" key="10">
    <source>
        <dbReference type="EMBL" id="HIW80994.1"/>
    </source>
</evidence>
<comment type="similarity">
    <text evidence="8">Belongs to the tRNA(Ile)-lysidine synthase family.</text>
</comment>
<feature type="binding site" evidence="8">
    <location>
        <begin position="13"/>
        <end position="18"/>
    </location>
    <ligand>
        <name>ATP</name>
        <dbReference type="ChEBI" id="CHEBI:30616"/>
    </ligand>
</feature>
<dbReference type="Gene3D" id="3.50.40.10">
    <property type="entry name" value="Phenylalanyl-trna Synthetase, Chain B, domain 3"/>
    <property type="match status" value="1"/>
</dbReference>
<comment type="domain">
    <text evidence="8">The N-terminal region contains the highly conserved SGGXDS motif, predicted to be a P-loop motif involved in ATP binding.</text>
</comment>
<gene>
    <name evidence="8 10" type="primary">tilS</name>
    <name evidence="10" type="ORF">H9742_05590</name>
</gene>
<reference evidence="10" key="1">
    <citation type="journal article" date="2021" name="PeerJ">
        <title>Extensive microbial diversity within the chicken gut microbiome revealed by metagenomics and culture.</title>
        <authorList>
            <person name="Gilroy R."/>
            <person name="Ravi A."/>
            <person name="Getino M."/>
            <person name="Pursley I."/>
            <person name="Horton D.L."/>
            <person name="Alikhan N.F."/>
            <person name="Baker D."/>
            <person name="Gharbi K."/>
            <person name="Hall N."/>
            <person name="Watson M."/>
            <person name="Adriaenssens E.M."/>
            <person name="Foster-Nyarko E."/>
            <person name="Jarju S."/>
            <person name="Secka A."/>
            <person name="Antonio M."/>
            <person name="Oren A."/>
            <person name="Chaudhuri R.R."/>
            <person name="La Ragione R."/>
            <person name="Hildebrand F."/>
            <person name="Pallen M.J."/>
        </authorList>
    </citation>
    <scope>NUCLEOTIDE SEQUENCE</scope>
    <source>
        <strain evidence="10">CHK195-6426</strain>
    </source>
</reference>
<dbReference type="GO" id="GO:0005737">
    <property type="term" value="C:cytoplasm"/>
    <property type="evidence" value="ECO:0007669"/>
    <property type="project" value="UniProtKB-SubCell"/>
</dbReference>
<comment type="subcellular location">
    <subcellularLocation>
        <location evidence="1 8">Cytoplasm</location>
    </subcellularLocation>
</comment>
<evidence type="ECO:0000256" key="8">
    <source>
        <dbReference type="HAMAP-Rule" id="MF_01161"/>
    </source>
</evidence>
<dbReference type="InterPro" id="IPR012796">
    <property type="entry name" value="Lysidine-tRNA-synth_C"/>
</dbReference>
<dbReference type="Gene3D" id="1.20.59.20">
    <property type="match status" value="1"/>
</dbReference>
<dbReference type="EC" id="6.3.4.19" evidence="8"/>
<dbReference type="GO" id="GO:0032267">
    <property type="term" value="F:tRNA(Ile)-lysidine synthase activity"/>
    <property type="evidence" value="ECO:0007669"/>
    <property type="project" value="UniProtKB-EC"/>
</dbReference>
<dbReference type="AlphaFoldDB" id="A0A9D1R4X5"/>
<dbReference type="PANTHER" id="PTHR43033">
    <property type="entry name" value="TRNA(ILE)-LYSIDINE SYNTHASE-RELATED"/>
    <property type="match status" value="1"/>
</dbReference>
<proteinExistence type="inferred from homology"/>
<feature type="domain" description="Lysidine-tRNA(Ile) synthetase C-terminal" evidence="9">
    <location>
        <begin position="393"/>
        <end position="468"/>
    </location>
</feature>
<comment type="function">
    <text evidence="8">Ligates lysine onto the cytidine present at position 34 of the AUA codon-specific tRNA(Ile) that contains the anticodon CAU, in an ATP-dependent manner. Cytidine is converted to lysidine, thus changing the amino acid specificity of the tRNA from methionine to isoleucine.</text>
</comment>
<dbReference type="GO" id="GO:0005524">
    <property type="term" value="F:ATP binding"/>
    <property type="evidence" value="ECO:0007669"/>
    <property type="project" value="UniProtKB-UniRule"/>
</dbReference>
<evidence type="ECO:0000256" key="6">
    <source>
        <dbReference type="ARBA" id="ARBA00022840"/>
    </source>
</evidence>
<evidence type="ECO:0000256" key="4">
    <source>
        <dbReference type="ARBA" id="ARBA00022694"/>
    </source>
</evidence>
<keyword evidence="4 8" id="KW-0819">tRNA processing</keyword>
<dbReference type="Proteomes" id="UP000824265">
    <property type="component" value="Unassembled WGS sequence"/>
</dbReference>
<evidence type="ECO:0000256" key="3">
    <source>
        <dbReference type="ARBA" id="ARBA00022598"/>
    </source>
</evidence>
<evidence type="ECO:0000256" key="7">
    <source>
        <dbReference type="ARBA" id="ARBA00048539"/>
    </source>
</evidence>
<dbReference type="SUPFAM" id="SSF82829">
    <property type="entry name" value="MesJ substrate recognition domain-like"/>
    <property type="match status" value="1"/>
</dbReference>
<evidence type="ECO:0000256" key="1">
    <source>
        <dbReference type="ARBA" id="ARBA00004496"/>
    </source>
</evidence>
<dbReference type="NCBIfam" id="TIGR02432">
    <property type="entry name" value="lysidine_TilS_N"/>
    <property type="match status" value="1"/>
</dbReference>
<dbReference type="InterPro" id="IPR011063">
    <property type="entry name" value="TilS/TtcA_N"/>
</dbReference>
<name>A0A9D1R4X5_9FIRM</name>
<protein>
    <recommendedName>
        <fullName evidence="8">tRNA(Ile)-lysidine synthase</fullName>
        <ecNumber evidence="8">6.3.4.19</ecNumber>
    </recommendedName>
    <alternativeName>
        <fullName evidence="8">tRNA(Ile)-2-lysyl-cytidine synthase</fullName>
    </alternativeName>
    <alternativeName>
        <fullName evidence="8">tRNA(Ile)-lysidine synthetase</fullName>
    </alternativeName>
</protein>
<dbReference type="InterPro" id="IPR012795">
    <property type="entry name" value="tRNA_Ile_lys_synt_N"/>
</dbReference>
<evidence type="ECO:0000256" key="5">
    <source>
        <dbReference type="ARBA" id="ARBA00022741"/>
    </source>
</evidence>
<dbReference type="SUPFAM" id="SSF52402">
    <property type="entry name" value="Adenine nucleotide alpha hydrolases-like"/>
    <property type="match status" value="1"/>
</dbReference>
<keyword evidence="5 8" id="KW-0547">Nucleotide-binding</keyword>
<dbReference type="SUPFAM" id="SSF56037">
    <property type="entry name" value="PheT/TilS domain"/>
    <property type="match status" value="1"/>
</dbReference>
<organism evidence="10 11">
    <name type="scientific">Candidatus Acetatifactor stercoripullorum</name>
    <dbReference type="NCBI Taxonomy" id="2838414"/>
    <lineage>
        <taxon>Bacteria</taxon>
        <taxon>Bacillati</taxon>
        <taxon>Bacillota</taxon>
        <taxon>Clostridia</taxon>
        <taxon>Lachnospirales</taxon>
        <taxon>Lachnospiraceae</taxon>
        <taxon>Acetatifactor</taxon>
    </lineage>
</organism>
<dbReference type="Pfam" id="PF11734">
    <property type="entry name" value="TilS_C"/>
    <property type="match status" value="1"/>
</dbReference>
<reference evidence="10" key="2">
    <citation type="submission" date="2021-04" db="EMBL/GenBank/DDBJ databases">
        <authorList>
            <person name="Gilroy R."/>
        </authorList>
    </citation>
    <scope>NUCLEOTIDE SEQUENCE</scope>
    <source>
        <strain evidence="10">CHK195-6426</strain>
    </source>
</reference>
<comment type="catalytic activity">
    <reaction evidence="7 8">
        <text>cytidine(34) in tRNA(Ile2) + L-lysine + ATP = lysidine(34) in tRNA(Ile2) + AMP + diphosphate + H(+)</text>
        <dbReference type="Rhea" id="RHEA:43744"/>
        <dbReference type="Rhea" id="RHEA-COMP:10625"/>
        <dbReference type="Rhea" id="RHEA-COMP:10670"/>
        <dbReference type="ChEBI" id="CHEBI:15378"/>
        <dbReference type="ChEBI" id="CHEBI:30616"/>
        <dbReference type="ChEBI" id="CHEBI:32551"/>
        <dbReference type="ChEBI" id="CHEBI:33019"/>
        <dbReference type="ChEBI" id="CHEBI:82748"/>
        <dbReference type="ChEBI" id="CHEBI:83665"/>
        <dbReference type="ChEBI" id="CHEBI:456215"/>
        <dbReference type="EC" id="6.3.4.19"/>
    </reaction>
</comment>
<evidence type="ECO:0000313" key="11">
    <source>
        <dbReference type="Proteomes" id="UP000824265"/>
    </source>
</evidence>
<dbReference type="EMBL" id="DXGH01000030">
    <property type="protein sequence ID" value="HIW80994.1"/>
    <property type="molecule type" value="Genomic_DNA"/>
</dbReference>
<dbReference type="SMART" id="SM00977">
    <property type="entry name" value="TilS_C"/>
    <property type="match status" value="1"/>
</dbReference>
<keyword evidence="6 8" id="KW-0067">ATP-binding</keyword>